<organism evidence="1 2">
    <name type="scientific">Solanum commersonii</name>
    <name type="common">Commerson's wild potato</name>
    <name type="synonym">Commerson's nightshade</name>
    <dbReference type="NCBI Taxonomy" id="4109"/>
    <lineage>
        <taxon>Eukaryota</taxon>
        <taxon>Viridiplantae</taxon>
        <taxon>Streptophyta</taxon>
        <taxon>Embryophyta</taxon>
        <taxon>Tracheophyta</taxon>
        <taxon>Spermatophyta</taxon>
        <taxon>Magnoliopsida</taxon>
        <taxon>eudicotyledons</taxon>
        <taxon>Gunneridae</taxon>
        <taxon>Pentapetalae</taxon>
        <taxon>asterids</taxon>
        <taxon>lamiids</taxon>
        <taxon>Solanales</taxon>
        <taxon>Solanaceae</taxon>
        <taxon>Solanoideae</taxon>
        <taxon>Solaneae</taxon>
        <taxon>Solanum</taxon>
    </lineage>
</organism>
<dbReference type="AlphaFoldDB" id="A0A9J5Z298"/>
<sequence length="98" mass="11112">MAKGPRFIISLEHRTRYVGEHNGRIGDSRLHQRQLSPQGEGVCFSACVKCGRVHPVEAKVKIWAEDSIFFACSCMRMAPEELLLVPWRSKPPFMQSSP</sequence>
<comment type="caution">
    <text evidence="1">The sequence shown here is derived from an EMBL/GenBank/DDBJ whole genome shotgun (WGS) entry which is preliminary data.</text>
</comment>
<name>A0A9J5Z298_SOLCO</name>
<dbReference type="Proteomes" id="UP000824120">
    <property type="component" value="Chromosome 5"/>
</dbReference>
<evidence type="ECO:0000313" key="2">
    <source>
        <dbReference type="Proteomes" id="UP000824120"/>
    </source>
</evidence>
<gene>
    <name evidence="1" type="ORF">H5410_028294</name>
</gene>
<proteinExistence type="predicted"/>
<accession>A0A9J5Z298</accession>
<keyword evidence="2" id="KW-1185">Reference proteome</keyword>
<evidence type="ECO:0000313" key="1">
    <source>
        <dbReference type="EMBL" id="KAG5606802.1"/>
    </source>
</evidence>
<protein>
    <submittedName>
        <fullName evidence="1">Uncharacterized protein</fullName>
    </submittedName>
</protein>
<dbReference type="EMBL" id="JACXVP010000005">
    <property type="protein sequence ID" value="KAG5606802.1"/>
    <property type="molecule type" value="Genomic_DNA"/>
</dbReference>
<reference evidence="1 2" key="1">
    <citation type="submission" date="2020-09" db="EMBL/GenBank/DDBJ databases">
        <title>De no assembly of potato wild relative species, Solanum commersonii.</title>
        <authorList>
            <person name="Cho K."/>
        </authorList>
    </citation>
    <scope>NUCLEOTIDE SEQUENCE [LARGE SCALE GENOMIC DNA]</scope>
    <source>
        <strain evidence="1">LZ3.2</strain>
        <tissue evidence="1">Leaf</tissue>
    </source>
</reference>